<evidence type="ECO:0000313" key="2">
    <source>
        <dbReference type="EMBL" id="NJP00841.1"/>
    </source>
</evidence>
<dbReference type="Proteomes" id="UP000746535">
    <property type="component" value="Unassembled WGS sequence"/>
</dbReference>
<dbReference type="PANTHER" id="PTHR38760:SF1">
    <property type="entry name" value="ADENYLATE CYCLASE"/>
    <property type="match status" value="1"/>
</dbReference>
<name>A0ABX0YBT7_9PSED</name>
<dbReference type="EMBL" id="JAAVJI010000003">
    <property type="protein sequence ID" value="NJP00841.1"/>
    <property type="molecule type" value="Genomic_DNA"/>
</dbReference>
<comment type="caution">
    <text evidence="2">The sequence shown here is derived from an EMBL/GenBank/DDBJ whole genome shotgun (WGS) entry which is preliminary data.</text>
</comment>
<organism evidence="2 3">
    <name type="scientific">Pseudomonas quercus</name>
    <dbReference type="NCBI Taxonomy" id="2722792"/>
    <lineage>
        <taxon>Bacteria</taxon>
        <taxon>Pseudomonadati</taxon>
        <taxon>Pseudomonadota</taxon>
        <taxon>Gammaproteobacteria</taxon>
        <taxon>Pseudomonadales</taxon>
        <taxon>Pseudomonadaceae</taxon>
        <taxon>Pseudomonas</taxon>
    </lineage>
</organism>
<proteinExistence type="predicted"/>
<reference evidence="2 3" key="1">
    <citation type="submission" date="2020-03" db="EMBL/GenBank/DDBJ databases">
        <authorList>
            <person name="Wang L."/>
            <person name="He N."/>
            <person name="Li Y."/>
            <person name="Fang Y."/>
            <person name="Zhang F."/>
        </authorList>
    </citation>
    <scope>NUCLEOTIDE SEQUENCE [LARGE SCALE GENOMIC DNA]</scope>
    <source>
        <strain evidence="3">hsmgli-8</strain>
    </source>
</reference>
<accession>A0ABX0YBT7</accession>
<dbReference type="InterPro" id="IPR024685">
    <property type="entry name" value="Adenylate_cyclase_1_N"/>
</dbReference>
<gene>
    <name evidence="2" type="ORF">HBH25_08195</name>
</gene>
<dbReference type="Pfam" id="PF01295">
    <property type="entry name" value="Adenylate_cycl"/>
    <property type="match status" value="1"/>
</dbReference>
<dbReference type="RefSeq" id="WP_168083343.1">
    <property type="nucleotide sequence ID" value="NZ_JAAVJI010000003.1"/>
</dbReference>
<dbReference type="Pfam" id="PF12633">
    <property type="entry name" value="Adenyl_cycl_N"/>
    <property type="match status" value="1"/>
</dbReference>
<sequence length="944" mass="107475">MTRTREIRPDLGTGIDRKVLAHLRQRFLRVNAGRLERALEGFGSRQQSVLRLMPLLFHVNHPLLPGYVSGFTPAGLSAYEPDEETLAEAQRLTRSFSYKPRRGNAPTPVQGLFLMGSLGSLAQEEGSDMDVWVCHASDLDPQACDELRRKAHAIEVWAESQGAEVHFFLIDCERFVREDRDNALSSDDSGTTQHYLLLDEFYRTAIWLAGRTPLWWLVPAYEEANYAGFTQALLSKRFVRQQDVLDLGNLSHIPPGEYLGAGLWQLFKGLASPYKSLLKLLLTEVYAAQHPAVQCVSLQFKQAVYAGRLILDELDPYLMVYRRIETYLLARSQHDRLELVRRSLYVKVNRKVSLARPERTKSWQLCVMQQLVTEWHWSEQQVRLLDHRNQWKVAQVIYERQALVGELNNSYQFLTRFSHVQQASSPANRKDLNVLGRRLYAAFDRRAGKVERLNPGIAPDLAEHTITLVEVPDRREAGKRLWCLYRGNLGAFEYEHHTPLKRSHELIALLTWGHLNGIIDTATRIALHPGESDLSELELFNVLGALQRTVSLPMPAVSEAQLLQPSVPAEVLLIVNVGVDPLRHHRELNILMTTERTDSLSYAAAGDNLVLTLDQVTVNSWNEVLYHRYDSRHALLDCLRDYLNGLPGHKAPKLQVGCYCHNRAHAISTRVKDLFDTAVQLLARDLGHRYLIQVQQQYHVLELAPGHVRHVPLPGLPVLLDYLARPLKRYSPLHLDTYALGGHELSLILPHAHPDCVQVFYSPQGHEALVYVLDEYNSLWLQPFAFHDEAGLLLPLQRFLRSVAYRRETRMAADSPPALGPLYYRINNAPGQRRSVERRHPSEPDDSSGFYAVQAILHKKPGGAPRVTLFCHQKEFSEAEHGDRLYLEVAREILQQRHGTEGYRCYITDLDLSGLSGDLQLSSNTYLRYKATLEEALNAALKSL</sequence>
<dbReference type="PIRSF" id="PIRSF001444">
    <property type="entry name" value="Adenylate_cycl"/>
    <property type="match status" value="1"/>
</dbReference>
<dbReference type="InterPro" id="IPR000274">
    <property type="entry name" value="Adenylate_cyclase_1"/>
</dbReference>
<keyword evidence="3" id="KW-1185">Reference proteome</keyword>
<dbReference type="PANTHER" id="PTHR38760">
    <property type="entry name" value="ADENYLATE CYCLASE"/>
    <property type="match status" value="1"/>
</dbReference>
<evidence type="ECO:0000259" key="1">
    <source>
        <dbReference type="Pfam" id="PF12633"/>
    </source>
</evidence>
<evidence type="ECO:0000313" key="3">
    <source>
        <dbReference type="Proteomes" id="UP000746535"/>
    </source>
</evidence>
<feature type="domain" description="Adenylate cyclase class-I N-terminal" evidence="1">
    <location>
        <begin position="20"/>
        <end position="216"/>
    </location>
</feature>
<protein>
    <submittedName>
        <fullName evidence="2">Class I adenylate cyclase</fullName>
    </submittedName>
</protein>